<protein>
    <recommendedName>
        <fullName evidence="8">Splicing factor YJU2</fullName>
    </recommendedName>
</protein>
<keyword evidence="4 8" id="KW-0747">Spliceosome</keyword>
<evidence type="ECO:0000256" key="5">
    <source>
        <dbReference type="ARBA" id="ARBA00022833"/>
    </source>
</evidence>
<dbReference type="Proteomes" id="UP001211065">
    <property type="component" value="Unassembled WGS sequence"/>
</dbReference>
<sequence length="292" mass="33808">MSERKVINKYFPPDFDPANIPKRKITKDLIHTVRLMTPFSMRCNTCGEYIYKRKKFNARKEKVDNENYLGISIFRFYIKCPVCSATISFKTDPKNTDYVAEEGAERNFEPWRDDQFLAEELKREMELEENSNPMKALENRTLESKREMDILDGLDEIRTKNSALERTSDAQEILLNKLLKKKEQLAKLEEEEDAYIKNLFYSEDGGFVRRLPDEIDAHALIKEKVIESKELTSTSLSTKRKAAETLGIRRKKNPAVIKNEETETLAVDKKKVNIIPSSISILGNTYSSSDSE</sequence>
<keyword evidence="5 8" id="KW-0862">Zinc</keyword>
<dbReference type="GO" id="GO:0046872">
    <property type="term" value="F:metal ion binding"/>
    <property type="evidence" value="ECO:0007669"/>
    <property type="project" value="UniProtKB-KW"/>
</dbReference>
<keyword evidence="3 8" id="KW-0479">Metal-binding</keyword>
<reference evidence="10" key="1">
    <citation type="submission" date="2020-05" db="EMBL/GenBank/DDBJ databases">
        <title>Phylogenomic resolution of chytrid fungi.</title>
        <authorList>
            <person name="Stajich J.E."/>
            <person name="Amses K."/>
            <person name="Simmons R."/>
            <person name="Seto K."/>
            <person name="Myers J."/>
            <person name="Bonds A."/>
            <person name="Quandt C.A."/>
            <person name="Barry K."/>
            <person name="Liu P."/>
            <person name="Grigoriev I."/>
            <person name="Longcore J.E."/>
            <person name="James T.Y."/>
        </authorList>
    </citation>
    <scope>NUCLEOTIDE SEQUENCE</scope>
    <source>
        <strain evidence="10">JEL0476</strain>
    </source>
</reference>
<feature type="binding site" evidence="8">
    <location>
        <position position="43"/>
    </location>
    <ligand>
        <name>Zn(2+)</name>
        <dbReference type="ChEBI" id="CHEBI:29105"/>
    </ligand>
</feature>
<organism evidence="10 11">
    <name type="scientific">Clydaea vesicula</name>
    <dbReference type="NCBI Taxonomy" id="447962"/>
    <lineage>
        <taxon>Eukaryota</taxon>
        <taxon>Fungi</taxon>
        <taxon>Fungi incertae sedis</taxon>
        <taxon>Chytridiomycota</taxon>
        <taxon>Chytridiomycota incertae sedis</taxon>
        <taxon>Chytridiomycetes</taxon>
        <taxon>Lobulomycetales</taxon>
        <taxon>Lobulomycetaceae</taxon>
        <taxon>Clydaea</taxon>
    </lineage>
</organism>
<comment type="subcellular location">
    <subcellularLocation>
        <location evidence="1 8">Nucleus</location>
    </subcellularLocation>
</comment>
<keyword evidence="11" id="KW-1185">Reference proteome</keyword>
<accession>A0AAD5U2R3</accession>
<dbReference type="PANTHER" id="PTHR12111:SF1">
    <property type="entry name" value="SPLICING FACTOR YJU2"/>
    <property type="match status" value="1"/>
</dbReference>
<keyword evidence="2" id="KW-0507">mRNA processing</keyword>
<dbReference type="PANTHER" id="PTHR12111">
    <property type="entry name" value="SPLICING FACTOR YJU2"/>
    <property type="match status" value="1"/>
</dbReference>
<comment type="function">
    <text evidence="8">Part of the spliceosome which catalyzes two sequential transesterification reactions, first the excision of the non-coding intron from pre-mRNA and then the ligation of the coding exons to form the mature mRNA. Plays a role in stabilizing the structure of the spliceosome catalytic core and docking of the branch helix into the active site, producing 5'-exon and lariat intron-3'-intermediates.</text>
</comment>
<dbReference type="AlphaFoldDB" id="A0AAD5U2R3"/>
<feature type="coiled-coil region" evidence="9">
    <location>
        <begin position="171"/>
        <end position="198"/>
    </location>
</feature>
<keyword evidence="9" id="KW-0175">Coiled coil</keyword>
<dbReference type="InterPro" id="IPR007590">
    <property type="entry name" value="Saf4/Yju2"/>
</dbReference>
<evidence type="ECO:0000256" key="9">
    <source>
        <dbReference type="SAM" id="Coils"/>
    </source>
</evidence>
<comment type="similarity">
    <text evidence="8">Belongs to the CWC16 family. YJU2 subfamily.</text>
</comment>
<feature type="binding site" evidence="8">
    <location>
        <position position="80"/>
    </location>
    <ligand>
        <name>Zn(2+)</name>
        <dbReference type="ChEBI" id="CHEBI:29105"/>
    </ligand>
</feature>
<feature type="binding site" evidence="8">
    <location>
        <position position="83"/>
    </location>
    <ligand>
        <name>Zn(2+)</name>
        <dbReference type="ChEBI" id="CHEBI:29105"/>
    </ligand>
</feature>
<dbReference type="GO" id="GO:0071006">
    <property type="term" value="C:U2-type catalytic step 1 spliceosome"/>
    <property type="evidence" value="ECO:0007669"/>
    <property type="project" value="UniProtKB-UniRule"/>
</dbReference>
<dbReference type="InterPro" id="IPR043701">
    <property type="entry name" value="Yju2"/>
</dbReference>
<evidence type="ECO:0000313" key="11">
    <source>
        <dbReference type="Proteomes" id="UP001211065"/>
    </source>
</evidence>
<evidence type="ECO:0000256" key="6">
    <source>
        <dbReference type="ARBA" id="ARBA00023187"/>
    </source>
</evidence>
<feature type="binding site" evidence="8">
    <location>
        <position position="46"/>
    </location>
    <ligand>
        <name>Zn(2+)</name>
        <dbReference type="ChEBI" id="CHEBI:29105"/>
    </ligand>
</feature>
<comment type="subunit">
    <text evidence="8">Component of the spliceosome. Present in the activated B complex, the catalytically activated B* complex which catalyzes the branching, the catalytic step 1 C complex catalyzing the exon ligation, and the postcatalytic P complex containing the ligated exons (mRNA) and the excised lariat intron.</text>
</comment>
<evidence type="ECO:0000313" key="10">
    <source>
        <dbReference type="EMBL" id="KAJ3222189.1"/>
    </source>
</evidence>
<evidence type="ECO:0000256" key="2">
    <source>
        <dbReference type="ARBA" id="ARBA00022664"/>
    </source>
</evidence>
<evidence type="ECO:0000256" key="8">
    <source>
        <dbReference type="HAMAP-Rule" id="MF_03226"/>
    </source>
</evidence>
<dbReference type="EMBL" id="JADGJW010000187">
    <property type="protein sequence ID" value="KAJ3222189.1"/>
    <property type="molecule type" value="Genomic_DNA"/>
</dbReference>
<evidence type="ECO:0000256" key="7">
    <source>
        <dbReference type="ARBA" id="ARBA00023242"/>
    </source>
</evidence>
<evidence type="ECO:0000256" key="4">
    <source>
        <dbReference type="ARBA" id="ARBA00022728"/>
    </source>
</evidence>
<name>A0AAD5U2R3_9FUNG</name>
<dbReference type="Pfam" id="PF04502">
    <property type="entry name" value="Saf4_Yju2"/>
    <property type="match status" value="1"/>
</dbReference>
<keyword evidence="7 8" id="KW-0539">Nucleus</keyword>
<comment type="caution">
    <text evidence="10">The sequence shown here is derived from an EMBL/GenBank/DDBJ whole genome shotgun (WGS) entry which is preliminary data.</text>
</comment>
<proteinExistence type="inferred from homology"/>
<dbReference type="GO" id="GO:0000349">
    <property type="term" value="P:generation of catalytic spliceosome for first transesterification step"/>
    <property type="evidence" value="ECO:0007669"/>
    <property type="project" value="UniProtKB-UniRule"/>
</dbReference>
<dbReference type="HAMAP" id="MF_03226">
    <property type="entry name" value="YJU2"/>
    <property type="match status" value="1"/>
</dbReference>
<keyword evidence="6" id="KW-0508">mRNA splicing</keyword>
<evidence type="ECO:0000256" key="3">
    <source>
        <dbReference type="ARBA" id="ARBA00022723"/>
    </source>
</evidence>
<gene>
    <name evidence="10" type="ORF">HK099_002588</name>
</gene>
<evidence type="ECO:0000256" key="1">
    <source>
        <dbReference type="ARBA" id="ARBA00004123"/>
    </source>
</evidence>